<dbReference type="EMBL" id="LDJR01000054">
    <property type="protein sequence ID" value="OAK69060.1"/>
    <property type="molecule type" value="Genomic_DNA"/>
</dbReference>
<feature type="transmembrane region" description="Helical" evidence="1">
    <location>
        <begin position="124"/>
        <end position="142"/>
    </location>
</feature>
<organism evidence="2 3">
    <name type="scientific">Lederbergia galactosidilytica</name>
    <dbReference type="NCBI Taxonomy" id="217031"/>
    <lineage>
        <taxon>Bacteria</taxon>
        <taxon>Bacillati</taxon>
        <taxon>Bacillota</taxon>
        <taxon>Bacilli</taxon>
        <taxon>Bacillales</taxon>
        <taxon>Bacillaceae</taxon>
        <taxon>Lederbergia</taxon>
    </lineage>
</organism>
<dbReference type="AlphaFoldDB" id="A0A177ZP12"/>
<feature type="transmembrane region" description="Helical" evidence="1">
    <location>
        <begin position="62"/>
        <end position="83"/>
    </location>
</feature>
<keyword evidence="1" id="KW-0812">Transmembrane</keyword>
<keyword evidence="1" id="KW-0472">Membrane</keyword>
<accession>A0A177ZP12</accession>
<sequence length="153" mass="18398">MMVHIIMLATLILPWFTLFFSNPEERKRYMPVTIFTSLLMTIIFQIAYTYEWWILHKQIVPWGYMIDVSFAYGIFAVGTFWIFKFTSQKFPLYAALNLITDAFMAFIVLPLLNVLGIATYKNILPWQYFLVIFVLSFIIYIYHKWQQRIYKSD</sequence>
<keyword evidence="3" id="KW-1185">Reference proteome</keyword>
<reference evidence="2 3" key="1">
    <citation type="submission" date="2015-05" db="EMBL/GenBank/DDBJ databases">
        <title>Comparison of genome.</title>
        <authorList>
            <person name="Zheng Z."/>
            <person name="Sun M."/>
        </authorList>
    </citation>
    <scope>NUCLEOTIDE SEQUENCE [LARGE SCALE GENOMIC DNA]</scope>
    <source>
        <strain evidence="2 3">G25-74</strain>
    </source>
</reference>
<keyword evidence="1" id="KW-1133">Transmembrane helix</keyword>
<evidence type="ECO:0000313" key="3">
    <source>
        <dbReference type="Proteomes" id="UP000077881"/>
    </source>
</evidence>
<proteinExistence type="predicted"/>
<feature type="transmembrane region" description="Helical" evidence="1">
    <location>
        <begin position="6"/>
        <end position="22"/>
    </location>
</feature>
<comment type="caution">
    <text evidence="2">The sequence shown here is derived from an EMBL/GenBank/DDBJ whole genome shotgun (WGS) entry which is preliminary data.</text>
</comment>
<feature type="transmembrane region" description="Helical" evidence="1">
    <location>
        <begin position="90"/>
        <end position="112"/>
    </location>
</feature>
<name>A0A177ZP12_9BACI</name>
<evidence type="ECO:0000313" key="2">
    <source>
        <dbReference type="EMBL" id="OAK69060.1"/>
    </source>
</evidence>
<dbReference type="Proteomes" id="UP000077881">
    <property type="component" value="Unassembled WGS sequence"/>
</dbReference>
<gene>
    <name evidence="2" type="ORF">ABB05_13880</name>
</gene>
<protein>
    <submittedName>
        <fullName evidence="2">Uncharacterized protein</fullName>
    </submittedName>
</protein>
<evidence type="ECO:0000256" key="1">
    <source>
        <dbReference type="SAM" id="Phobius"/>
    </source>
</evidence>
<dbReference type="PATRIC" id="fig|217031.6.peg.2988"/>
<feature type="transmembrane region" description="Helical" evidence="1">
    <location>
        <begin position="29"/>
        <end position="50"/>
    </location>
</feature>